<evidence type="ECO:0000256" key="1">
    <source>
        <dbReference type="SAM" id="MobiDB-lite"/>
    </source>
</evidence>
<dbReference type="SUPFAM" id="SSF54626">
    <property type="entry name" value="Chalcone isomerase"/>
    <property type="match status" value="1"/>
</dbReference>
<organism evidence="3 4">
    <name type="scientific">Tilletia horrida</name>
    <dbReference type="NCBI Taxonomy" id="155126"/>
    <lineage>
        <taxon>Eukaryota</taxon>
        <taxon>Fungi</taxon>
        <taxon>Dikarya</taxon>
        <taxon>Basidiomycota</taxon>
        <taxon>Ustilaginomycotina</taxon>
        <taxon>Exobasidiomycetes</taxon>
        <taxon>Tilletiales</taxon>
        <taxon>Tilletiaceae</taxon>
        <taxon>Tilletia</taxon>
    </lineage>
</organism>
<dbReference type="PANTHER" id="PTHR47284:SF3">
    <property type="entry name" value="FATTY-ACID-BINDING PROTEIN 2"/>
    <property type="match status" value="1"/>
</dbReference>
<dbReference type="Proteomes" id="UP001176517">
    <property type="component" value="Unassembled WGS sequence"/>
</dbReference>
<dbReference type="GO" id="GO:0016872">
    <property type="term" value="F:intramolecular lyase activity"/>
    <property type="evidence" value="ECO:0007669"/>
    <property type="project" value="InterPro"/>
</dbReference>
<dbReference type="AlphaFoldDB" id="A0AAN6JSB8"/>
<protein>
    <recommendedName>
        <fullName evidence="2">Chalcone isomerase domain-containing protein</fullName>
    </recommendedName>
</protein>
<sequence length="356" mass="37181">MAQRSMPVLTRVAATSAAAVSTRAGARLWPSAAGSAALTSSRCQFSTSGTSRASSHKHRRASPFGDASYFSTRQLVALTAAGLGLLCAHELLVHGNDGRHVLQLEAPPGERSGIIPAGEGGVPGTTRKDPATGTELPEYLPLPLSAAGTRSQELSLIGLGVRTVSFLSVRVYVAGLYLDASALKKVKGNLPTLAAAGSAEEIIRLLADAGVPFVVRIVPVRSTDFNHLRDGFTRSVQARLKNARKAKAISPQADEEISASLQELKAIFPPSKLPKGSALDVVIHPRGLGGRSRMALSLEQDGKVIGTLEPPPAGTEAANAGWSVGKELLLAYVADKNEISTPLKQSVIEGLRANLV</sequence>
<evidence type="ECO:0000313" key="4">
    <source>
        <dbReference type="Proteomes" id="UP001176517"/>
    </source>
</evidence>
<dbReference type="Pfam" id="PF16035">
    <property type="entry name" value="Chalcone_2"/>
    <property type="match status" value="1"/>
</dbReference>
<reference evidence="3" key="1">
    <citation type="journal article" date="2023" name="PhytoFront">
        <title>Draft Genome Resources of Seven Strains of Tilletia horrida, Causal Agent of Kernel Smut of Rice.</title>
        <authorList>
            <person name="Khanal S."/>
            <person name="Antony Babu S."/>
            <person name="Zhou X.G."/>
        </authorList>
    </citation>
    <scope>NUCLEOTIDE SEQUENCE</scope>
    <source>
        <strain evidence="3">TX6</strain>
    </source>
</reference>
<accession>A0AAN6JSB8</accession>
<dbReference type="InterPro" id="IPR016087">
    <property type="entry name" value="Chalcone_isomerase"/>
</dbReference>
<dbReference type="PANTHER" id="PTHR47284">
    <property type="entry name" value="FATTY-ACID-BINDING PROTEIN 2"/>
    <property type="match status" value="1"/>
</dbReference>
<dbReference type="Gene3D" id="3.50.70.10">
    <property type="match status" value="1"/>
</dbReference>
<evidence type="ECO:0000313" key="3">
    <source>
        <dbReference type="EMBL" id="KAK0554133.1"/>
    </source>
</evidence>
<keyword evidence="4" id="KW-1185">Reference proteome</keyword>
<feature type="domain" description="Chalcone isomerase" evidence="2">
    <location>
        <begin position="153"/>
        <end position="348"/>
    </location>
</feature>
<dbReference type="EMBL" id="JAPDMZ010000041">
    <property type="protein sequence ID" value="KAK0554133.1"/>
    <property type="molecule type" value="Genomic_DNA"/>
</dbReference>
<feature type="region of interest" description="Disordered" evidence="1">
    <location>
        <begin position="108"/>
        <end position="132"/>
    </location>
</feature>
<evidence type="ECO:0000259" key="2">
    <source>
        <dbReference type="Pfam" id="PF16035"/>
    </source>
</evidence>
<proteinExistence type="predicted"/>
<dbReference type="InterPro" id="IPR036298">
    <property type="entry name" value="Chalcone_isomerase_sf"/>
</dbReference>
<comment type="caution">
    <text evidence="3">The sequence shown here is derived from an EMBL/GenBank/DDBJ whole genome shotgun (WGS) entry which is preliminary data.</text>
</comment>
<dbReference type="InterPro" id="IPR016088">
    <property type="entry name" value="Chalcone_isomerase_3-sand"/>
</dbReference>
<gene>
    <name evidence="3" type="ORF">OC846_002222</name>
</gene>
<name>A0AAN6JSB8_9BASI</name>